<keyword evidence="5" id="KW-1185">Reference proteome</keyword>
<feature type="compositionally biased region" description="Polar residues" evidence="2">
    <location>
        <begin position="1233"/>
        <end position="1248"/>
    </location>
</feature>
<dbReference type="CDD" id="cd13999">
    <property type="entry name" value="STKc_MAP3K-like"/>
    <property type="match status" value="1"/>
</dbReference>
<dbReference type="InterPro" id="IPR051681">
    <property type="entry name" value="Ser/Thr_Kinases-Pseudokinases"/>
</dbReference>
<dbReference type="InterPro" id="IPR001245">
    <property type="entry name" value="Ser-Thr/Tyr_kinase_cat_dom"/>
</dbReference>
<dbReference type="InterPro" id="IPR011009">
    <property type="entry name" value="Kinase-like_dom_sf"/>
</dbReference>
<feature type="region of interest" description="Disordered" evidence="2">
    <location>
        <begin position="1178"/>
        <end position="1315"/>
    </location>
</feature>
<feature type="compositionally biased region" description="Polar residues" evidence="2">
    <location>
        <begin position="799"/>
        <end position="809"/>
    </location>
</feature>
<dbReference type="GO" id="GO:0005524">
    <property type="term" value="F:ATP binding"/>
    <property type="evidence" value="ECO:0007669"/>
    <property type="project" value="UniProtKB-UniRule"/>
</dbReference>
<feature type="compositionally biased region" description="Low complexity" evidence="2">
    <location>
        <begin position="1274"/>
        <end position="1288"/>
    </location>
</feature>
<dbReference type="PROSITE" id="PS00107">
    <property type="entry name" value="PROTEIN_KINASE_ATP"/>
    <property type="match status" value="1"/>
</dbReference>
<feature type="domain" description="Protein kinase" evidence="3">
    <location>
        <begin position="96"/>
        <end position="377"/>
    </location>
</feature>
<feature type="compositionally biased region" description="Polar residues" evidence="2">
    <location>
        <begin position="1300"/>
        <end position="1311"/>
    </location>
</feature>
<dbReference type="Gene3D" id="1.10.510.10">
    <property type="entry name" value="Transferase(Phosphotransferase) domain 1"/>
    <property type="match status" value="1"/>
</dbReference>
<dbReference type="Pfam" id="PF07714">
    <property type="entry name" value="PK_Tyr_Ser-Thr"/>
    <property type="match status" value="1"/>
</dbReference>
<feature type="compositionally biased region" description="Low complexity" evidence="2">
    <location>
        <begin position="568"/>
        <end position="582"/>
    </location>
</feature>
<feature type="region of interest" description="Disordered" evidence="2">
    <location>
        <begin position="325"/>
        <end position="344"/>
    </location>
</feature>
<comment type="caution">
    <text evidence="4">The sequence shown here is derived from an EMBL/GenBank/DDBJ whole genome shotgun (WGS) entry which is preliminary data.</text>
</comment>
<feature type="compositionally biased region" description="Polar residues" evidence="2">
    <location>
        <begin position="624"/>
        <end position="667"/>
    </location>
</feature>
<feature type="compositionally biased region" description="Polar residues" evidence="2">
    <location>
        <begin position="699"/>
        <end position="727"/>
    </location>
</feature>
<sequence length="1356" mass="140625">MFFDYFASGSLGSKNKQRHSRKSSDHVACVDDVTITTEHLSEQHGSILVSNASSTLGEAPRISPASTVTSTVLGRSLGRSSGKFGSICQTIDASELTLQRLVGTGAYGKVWLAEWTGCKVAVKELLCFGENEDENARAWTDMQNEVNMLGSLSHPNIMRFMAITLNPPMIVMQYYSYGSLFGLLQKAQKGDLKSRRELTWRKRLEMLRDIAAGMHYLHTRRPAVIHGDLRSPNLLLDLTIEGDKPRFHVKIADFGLARMMNGGGNIMLSKSTNPRWTAPEVIRDSQIGPAGDVYSFAIIMWEMLTWQQPYEEMMSVQVIFSTVSHNSRPDVPDDDSELPGNPGKTLQKYKALMERCWSSEVKVRPTFKQAVDELQRLRDEEGPEATPASRKGNGASGPKRPSSHGDALVSGVIDPPGSGCSVKSEPAPKALSMIANGIGPATPSPSEPQSPVHGPLSSSTEQNAQLGADWDAPRFSGGHRSELRDALPAAPAGASRNKTVTDPELLFGMAAICEEHSIANTALNSATALDSPVVGEGPFSGTTNHDFVGGGVAHAAVHGGTENRHRLSSSSSPQSQSPRHSPTLNPKPTDQLSGASFKFHTAIQNPATIDISLFTLASQAGNGASPFATSQTGSAASPFATSQTGNAASPFATSQTGHGATPFSTLQGGIGASPFATSQTGTGASPFATLQGGNGASPFATSQSGSAASPFETSQTGNGATPFSTLQGGIGASPFATSQTGTGASPFATLQGGNGASSYDNNSPFAAAQPTASPSPFSAAQHVPSFSPFAAVQPTASYSPFEEMQSTEPPTHPSYEDKPPATNAGGSPFSGLTAQTQPSPIYSESSAASSSKALNHSGKRQNAASVCFEGGEQEAATQVQSPLTAGAAVAAVSTSVLEAPGPLMPDACSSRVAVWAAEDAQLVSRGHAIEAGGVFSMLTAPSMSTVQSLIVGGTEQSSPSSATSASRERSLAREGSSLLLAGQEGMSNKAGLDTTQQGVRTQDSSQDLAAFPHLPTTQRKLQPSISKKQQQQQQQQSLMGNQRMSELVRPASNSNDGSYEAAAGTASFVIDAKEAGSFRRPHDVAASSSGTDKALDAPSKAIGLSTLVGVVIPSTVASLTRPFSPSSPSSLKAVSLRGRVSASRGAPPSGISLPSDFISRSNSPASLARYSESGQALIRPPAVGGSLRAPRRGQPGTQMDVEDWDMSSMVEQAAGSEASSPSRDGVIDRLSGTRPSSSFLSTSLQCQGGVSPARSGRPTGASCKGLGPPITAFGSSSSMSRMSGTRSSPQGSSRGAAANEGTSLSPSSVTSGFGGGDALMNKLPVTTTAGRTRPATVHTVHTVKPVANAHSASRMQ</sequence>
<dbReference type="PROSITE" id="PS50011">
    <property type="entry name" value="PROTEIN_KINASE_DOM"/>
    <property type="match status" value="1"/>
</dbReference>
<feature type="region of interest" description="Disordered" evidence="2">
    <location>
        <begin position="1"/>
        <end position="23"/>
    </location>
</feature>
<dbReference type="InterPro" id="IPR017441">
    <property type="entry name" value="Protein_kinase_ATP_BS"/>
</dbReference>
<evidence type="ECO:0000313" key="5">
    <source>
        <dbReference type="Proteomes" id="UP000232323"/>
    </source>
</evidence>
<reference evidence="4 5" key="1">
    <citation type="submission" date="2017-08" db="EMBL/GenBank/DDBJ databases">
        <title>Acidophilic green algal genome provides insights into adaptation to an acidic environment.</title>
        <authorList>
            <person name="Hirooka S."/>
            <person name="Hirose Y."/>
            <person name="Kanesaki Y."/>
            <person name="Higuchi S."/>
            <person name="Fujiwara T."/>
            <person name="Onuma R."/>
            <person name="Era A."/>
            <person name="Ohbayashi R."/>
            <person name="Uzuka A."/>
            <person name="Nozaki H."/>
            <person name="Yoshikawa H."/>
            <person name="Miyagishima S.Y."/>
        </authorList>
    </citation>
    <scope>NUCLEOTIDE SEQUENCE [LARGE SCALE GENOMIC DNA]</scope>
    <source>
        <strain evidence="4 5">NIES-2499</strain>
    </source>
</reference>
<dbReference type="STRING" id="1157962.A0A250WWV8"/>
<dbReference type="PANTHER" id="PTHR44329:SF289">
    <property type="entry name" value="SERINE_THREONINE-PROTEIN KINASE VIK"/>
    <property type="match status" value="1"/>
</dbReference>
<dbReference type="GO" id="GO:0004674">
    <property type="term" value="F:protein serine/threonine kinase activity"/>
    <property type="evidence" value="ECO:0007669"/>
    <property type="project" value="TreeGrafter"/>
</dbReference>
<feature type="compositionally biased region" description="Polar residues" evidence="2">
    <location>
        <begin position="583"/>
        <end position="593"/>
    </location>
</feature>
<protein>
    <recommendedName>
        <fullName evidence="3">Protein kinase domain-containing protein</fullName>
    </recommendedName>
</protein>
<feature type="compositionally biased region" description="Low complexity" evidence="2">
    <location>
        <begin position="839"/>
        <end position="856"/>
    </location>
</feature>
<gene>
    <name evidence="4" type="ORF">CEUSTIGMA_g2701.t1</name>
</gene>
<feature type="compositionally biased region" description="Polar residues" evidence="2">
    <location>
        <begin position="993"/>
        <end position="1007"/>
    </location>
</feature>
<evidence type="ECO:0000313" key="4">
    <source>
        <dbReference type="EMBL" id="GAX75256.1"/>
    </source>
</evidence>
<feature type="region of interest" description="Disordered" evidence="2">
    <location>
        <begin position="561"/>
        <end position="593"/>
    </location>
</feature>
<feature type="region of interest" description="Disordered" evidence="2">
    <location>
        <begin position="951"/>
        <end position="1040"/>
    </location>
</feature>
<evidence type="ECO:0000256" key="2">
    <source>
        <dbReference type="SAM" id="MobiDB-lite"/>
    </source>
</evidence>
<dbReference type="Proteomes" id="UP000232323">
    <property type="component" value="Unassembled WGS sequence"/>
</dbReference>
<dbReference type="SUPFAM" id="SSF56112">
    <property type="entry name" value="Protein kinase-like (PK-like)"/>
    <property type="match status" value="1"/>
</dbReference>
<dbReference type="PANTHER" id="PTHR44329">
    <property type="entry name" value="SERINE/THREONINE-PROTEIN KINASE TNNI3K-RELATED"/>
    <property type="match status" value="1"/>
</dbReference>
<keyword evidence="1" id="KW-0547">Nucleotide-binding</keyword>
<feature type="compositionally biased region" description="Low complexity" evidence="2">
    <location>
        <begin position="955"/>
        <end position="965"/>
    </location>
</feature>
<feature type="compositionally biased region" description="Polar residues" evidence="2">
    <location>
        <begin position="761"/>
        <end position="778"/>
    </location>
</feature>
<feature type="region of interest" description="Disordered" evidence="2">
    <location>
        <begin position="761"/>
        <end position="780"/>
    </location>
</feature>
<feature type="binding site" evidence="1">
    <location>
        <position position="123"/>
    </location>
    <ligand>
        <name>ATP</name>
        <dbReference type="ChEBI" id="CHEBI:30616"/>
    </ligand>
</feature>
<proteinExistence type="predicted"/>
<dbReference type="InterPro" id="IPR000719">
    <property type="entry name" value="Prot_kinase_dom"/>
</dbReference>
<dbReference type="OrthoDB" id="4062651at2759"/>
<evidence type="ECO:0000259" key="3">
    <source>
        <dbReference type="PROSITE" id="PS50011"/>
    </source>
</evidence>
<name>A0A250WWV8_9CHLO</name>
<feature type="region of interest" description="Disordered" evidence="2">
    <location>
        <begin position="624"/>
        <end position="755"/>
    </location>
</feature>
<organism evidence="4 5">
    <name type="scientific">Chlamydomonas eustigma</name>
    <dbReference type="NCBI Taxonomy" id="1157962"/>
    <lineage>
        <taxon>Eukaryota</taxon>
        <taxon>Viridiplantae</taxon>
        <taxon>Chlorophyta</taxon>
        <taxon>core chlorophytes</taxon>
        <taxon>Chlorophyceae</taxon>
        <taxon>CS clade</taxon>
        <taxon>Chlamydomonadales</taxon>
        <taxon>Chlamydomonadaceae</taxon>
        <taxon>Chlamydomonas</taxon>
    </lineage>
</organism>
<feature type="region of interest" description="Disordered" evidence="2">
    <location>
        <begin position="377"/>
        <end position="462"/>
    </location>
</feature>
<accession>A0A250WWV8</accession>
<dbReference type="EMBL" id="BEGY01000011">
    <property type="protein sequence ID" value="GAX75256.1"/>
    <property type="molecule type" value="Genomic_DNA"/>
</dbReference>
<evidence type="ECO:0000256" key="1">
    <source>
        <dbReference type="PROSITE-ProRule" id="PRU10141"/>
    </source>
</evidence>
<keyword evidence="1" id="KW-0067">ATP-binding</keyword>
<feature type="region of interest" description="Disordered" evidence="2">
    <location>
        <begin position="799"/>
        <end position="856"/>
    </location>
</feature>
<feature type="compositionally biased region" description="Polar residues" evidence="2">
    <location>
        <begin position="1015"/>
        <end position="1028"/>
    </location>
</feature>